<sequence>MVEQEMTGEEEKSAKFVVLNESRKEYVVTNRRDFTKVISSLICWSDDPSASMRTNHDITKGRWAWNRISILSLDEFEPVAAECKDITERVYRHVKKIAGNFAPMVRGRHVSVHNAKGMRAEEEMQKHSPRARALMSDDAALPNNRLRSTTTSSTGSNRAPARVTGDVVSVGTTDWIRLVRDNKHLVDKTDLLLDIMKYDSSANRLVSGVGGRQVLIDLLLSGEYPKFIKHVEHALEAQNQMVTAETHGTFYRMFLSMMLSVFLDSSKYDVTREVATNQGRADIVVKPRFGAANGSSGRGPVGVLIEVKRANPKTVDKDAPSLTADDIRFIEDGSKDRTERARKKLGDKTFESLTGLLAEGYDQTRKNKYLDTLYGYCDEALVVIASFSGKRCLFQFECFKYLVGTWCLDTENHPIVDDLACPYNWPGL</sequence>
<dbReference type="EMBL" id="JAMZIH010005839">
    <property type="protein sequence ID" value="KAJ1674582.1"/>
    <property type="molecule type" value="Genomic_DNA"/>
</dbReference>
<organism evidence="1 2">
    <name type="scientific">Spiromyces aspiralis</name>
    <dbReference type="NCBI Taxonomy" id="68401"/>
    <lineage>
        <taxon>Eukaryota</taxon>
        <taxon>Fungi</taxon>
        <taxon>Fungi incertae sedis</taxon>
        <taxon>Zoopagomycota</taxon>
        <taxon>Kickxellomycotina</taxon>
        <taxon>Kickxellomycetes</taxon>
        <taxon>Kickxellales</taxon>
        <taxon>Kickxellaceae</taxon>
        <taxon>Spiromyces</taxon>
    </lineage>
</organism>
<evidence type="ECO:0000313" key="1">
    <source>
        <dbReference type="EMBL" id="KAJ1674582.1"/>
    </source>
</evidence>
<keyword evidence="2" id="KW-1185">Reference proteome</keyword>
<protein>
    <submittedName>
        <fullName evidence="1">Uncharacterized protein</fullName>
    </submittedName>
</protein>
<name>A0ACC1HEG6_9FUNG</name>
<accession>A0ACC1HEG6</accession>
<evidence type="ECO:0000313" key="2">
    <source>
        <dbReference type="Proteomes" id="UP001145114"/>
    </source>
</evidence>
<dbReference type="Proteomes" id="UP001145114">
    <property type="component" value="Unassembled WGS sequence"/>
</dbReference>
<proteinExistence type="predicted"/>
<reference evidence="1" key="1">
    <citation type="submission" date="2022-06" db="EMBL/GenBank/DDBJ databases">
        <title>Phylogenomic reconstructions and comparative analyses of Kickxellomycotina fungi.</title>
        <authorList>
            <person name="Reynolds N.K."/>
            <person name="Stajich J.E."/>
            <person name="Barry K."/>
            <person name="Grigoriev I.V."/>
            <person name="Crous P."/>
            <person name="Smith M.E."/>
        </authorList>
    </citation>
    <scope>NUCLEOTIDE SEQUENCE</scope>
    <source>
        <strain evidence="1">RSA 2271</strain>
    </source>
</reference>
<gene>
    <name evidence="1" type="ORF">EV182_002981</name>
</gene>
<comment type="caution">
    <text evidence="1">The sequence shown here is derived from an EMBL/GenBank/DDBJ whole genome shotgun (WGS) entry which is preliminary data.</text>
</comment>